<keyword evidence="2 7" id="KW-0689">Ribosomal protein</keyword>
<evidence type="ECO:0000256" key="3">
    <source>
        <dbReference type="ARBA" id="ARBA00023274"/>
    </source>
</evidence>
<evidence type="ECO:0000256" key="4">
    <source>
        <dbReference type="ARBA" id="ARBA00038782"/>
    </source>
</evidence>
<proteinExistence type="inferred from homology"/>
<dbReference type="InterPro" id="IPR000911">
    <property type="entry name" value="Ribosomal_uL11"/>
</dbReference>
<evidence type="ECO:0000313" key="10">
    <source>
        <dbReference type="EMBL" id="KYM93565.1"/>
    </source>
</evidence>
<accession>A0A195BZ10</accession>
<dbReference type="CDD" id="cd00349">
    <property type="entry name" value="Ribosomal_L11"/>
    <property type="match status" value="1"/>
</dbReference>
<evidence type="ECO:0000313" key="11">
    <source>
        <dbReference type="Proteomes" id="UP000078542"/>
    </source>
</evidence>
<sequence length="211" mass="24460">MHLIFSVNSVSAVLDLSFYKPGLHEVQLLEEFERVSAQDLIEFKNNYCVPREIVAYFVRTRRNIIIDKFCKDFNSRTADIKEGIPLPCRVKVKSDRSYDLVIHKPPTTYYLKQAAGIQKGRIKKGEIAGKITLKHLYEIAKIKIEDPPNALLTLEQMCQMIVGIARTCGIEIVREIDPDEYRQFLKDREAVITEYREQLQLAKESKILRTN</sequence>
<dbReference type="InterPro" id="IPR036796">
    <property type="entry name" value="Ribosomal_uL11_N_sf"/>
</dbReference>
<dbReference type="Gene3D" id="1.10.10.250">
    <property type="entry name" value="Ribosomal protein L11, C-terminal domain"/>
    <property type="match status" value="1"/>
</dbReference>
<evidence type="ECO:0000256" key="2">
    <source>
        <dbReference type="ARBA" id="ARBA00022980"/>
    </source>
</evidence>
<dbReference type="SMART" id="SM00649">
    <property type="entry name" value="RL11"/>
    <property type="match status" value="1"/>
</dbReference>
<dbReference type="GO" id="GO:0006412">
    <property type="term" value="P:translation"/>
    <property type="evidence" value="ECO:0007669"/>
    <property type="project" value="InterPro"/>
</dbReference>
<dbReference type="InterPro" id="IPR036769">
    <property type="entry name" value="Ribosomal_uL11_C_sf"/>
</dbReference>
<dbReference type="PANTHER" id="PTHR11661">
    <property type="entry name" value="60S RIBOSOMAL PROTEIN L12"/>
    <property type="match status" value="1"/>
</dbReference>
<keyword evidence="11" id="KW-1185">Reference proteome</keyword>
<dbReference type="InterPro" id="IPR020784">
    <property type="entry name" value="Ribosomal_uL11_N"/>
</dbReference>
<dbReference type="GO" id="GO:0005762">
    <property type="term" value="C:mitochondrial large ribosomal subunit"/>
    <property type="evidence" value="ECO:0007669"/>
    <property type="project" value="TreeGrafter"/>
</dbReference>
<comment type="similarity">
    <text evidence="1 7">Belongs to the universal ribosomal protein uL11 family.</text>
</comment>
<dbReference type="Gene3D" id="3.30.1550.10">
    <property type="entry name" value="Ribosomal protein L11/L12, N-terminal domain"/>
    <property type="match status" value="1"/>
</dbReference>
<dbReference type="SUPFAM" id="SSF54747">
    <property type="entry name" value="Ribosomal L11/L12e N-terminal domain"/>
    <property type="match status" value="1"/>
</dbReference>
<evidence type="ECO:0000256" key="5">
    <source>
        <dbReference type="ARBA" id="ARBA00040104"/>
    </source>
</evidence>
<dbReference type="GO" id="GO:0070180">
    <property type="term" value="F:large ribosomal subunit rRNA binding"/>
    <property type="evidence" value="ECO:0007669"/>
    <property type="project" value="TreeGrafter"/>
</dbReference>
<dbReference type="SUPFAM" id="SSF46906">
    <property type="entry name" value="Ribosomal protein L11, C-terminal domain"/>
    <property type="match status" value="1"/>
</dbReference>
<dbReference type="AlphaFoldDB" id="A0A195BZ10"/>
<dbReference type="InterPro" id="IPR020783">
    <property type="entry name" value="Ribosomal_uL11_C"/>
</dbReference>
<reference evidence="10 11" key="1">
    <citation type="submission" date="2016-03" db="EMBL/GenBank/DDBJ databases">
        <title>Cyphomyrmex costatus WGS genome.</title>
        <authorList>
            <person name="Nygaard S."/>
            <person name="Hu H."/>
            <person name="Boomsma J."/>
            <person name="Zhang G."/>
        </authorList>
    </citation>
    <scope>NUCLEOTIDE SEQUENCE [LARGE SCALE GENOMIC DNA]</scope>
    <source>
        <strain evidence="10">MS0001</strain>
        <tissue evidence="10">Whole body</tissue>
    </source>
</reference>
<feature type="domain" description="Large ribosomal subunit protein uL11 N-terminal" evidence="9">
    <location>
        <begin position="63"/>
        <end position="98"/>
    </location>
</feature>
<evidence type="ECO:0000259" key="8">
    <source>
        <dbReference type="Pfam" id="PF00298"/>
    </source>
</evidence>
<dbReference type="Proteomes" id="UP000078542">
    <property type="component" value="Unassembled WGS sequence"/>
</dbReference>
<dbReference type="Pfam" id="PF03946">
    <property type="entry name" value="Ribosomal_L11_N"/>
    <property type="match status" value="1"/>
</dbReference>
<dbReference type="EMBL" id="KQ978501">
    <property type="protein sequence ID" value="KYM93565.1"/>
    <property type="molecule type" value="Genomic_DNA"/>
</dbReference>
<evidence type="ECO:0000256" key="1">
    <source>
        <dbReference type="ARBA" id="ARBA00010537"/>
    </source>
</evidence>
<keyword evidence="3 7" id="KW-0687">Ribonucleoprotein</keyword>
<gene>
    <name evidence="10" type="ORF">ALC62_15923</name>
</gene>
<dbReference type="PANTHER" id="PTHR11661:SF1">
    <property type="entry name" value="LARGE RIBOSOMAL SUBUNIT PROTEIN UL11M"/>
    <property type="match status" value="1"/>
</dbReference>
<dbReference type="STRING" id="456900.A0A195BZ10"/>
<evidence type="ECO:0000259" key="9">
    <source>
        <dbReference type="Pfam" id="PF03946"/>
    </source>
</evidence>
<dbReference type="FunFam" id="1.10.10.250:FF:000003">
    <property type="entry name" value="Mitochondrial ribosomal protein L11"/>
    <property type="match status" value="1"/>
</dbReference>
<comment type="subunit">
    <text evidence="4">Component of the mitochondrial ribosome large subunit (39S) which comprises a 16S rRNA and about 50 distinct proteins.</text>
</comment>
<dbReference type="HAMAP" id="MF_00736">
    <property type="entry name" value="Ribosomal_uL11"/>
    <property type="match status" value="1"/>
</dbReference>
<protein>
    <recommendedName>
        <fullName evidence="5">Large ribosomal subunit protein uL11m</fullName>
    </recommendedName>
    <alternativeName>
        <fullName evidence="6">39S ribosomal protein L11, mitochondrial</fullName>
    </alternativeName>
</protein>
<dbReference type="Pfam" id="PF00298">
    <property type="entry name" value="Ribosomal_L11"/>
    <property type="match status" value="1"/>
</dbReference>
<name>A0A195BZ10_9HYME</name>
<evidence type="ECO:0000256" key="6">
    <source>
        <dbReference type="ARBA" id="ARBA00041455"/>
    </source>
</evidence>
<feature type="domain" description="Large ribosomal subunit protein uL11 C-terminal" evidence="8">
    <location>
        <begin position="104"/>
        <end position="172"/>
    </location>
</feature>
<evidence type="ECO:0000256" key="7">
    <source>
        <dbReference type="RuleBase" id="RU003978"/>
    </source>
</evidence>
<dbReference type="GO" id="GO:0003735">
    <property type="term" value="F:structural constituent of ribosome"/>
    <property type="evidence" value="ECO:0007669"/>
    <property type="project" value="InterPro"/>
</dbReference>
<organism evidence="10 11">
    <name type="scientific">Cyphomyrmex costatus</name>
    <dbReference type="NCBI Taxonomy" id="456900"/>
    <lineage>
        <taxon>Eukaryota</taxon>
        <taxon>Metazoa</taxon>
        <taxon>Ecdysozoa</taxon>
        <taxon>Arthropoda</taxon>
        <taxon>Hexapoda</taxon>
        <taxon>Insecta</taxon>
        <taxon>Pterygota</taxon>
        <taxon>Neoptera</taxon>
        <taxon>Endopterygota</taxon>
        <taxon>Hymenoptera</taxon>
        <taxon>Apocrita</taxon>
        <taxon>Aculeata</taxon>
        <taxon>Formicoidea</taxon>
        <taxon>Formicidae</taxon>
        <taxon>Myrmicinae</taxon>
        <taxon>Cyphomyrmex</taxon>
    </lineage>
</organism>